<dbReference type="Proteomes" id="UP000252884">
    <property type="component" value="Unassembled WGS sequence"/>
</dbReference>
<keyword evidence="3" id="KW-1185">Reference proteome</keyword>
<proteinExistence type="predicted"/>
<gene>
    <name evidence="2" type="ORF">DES41_103102</name>
</gene>
<sequence>MNSTSPKESGAGTRPVTDGTVANIGAGGALETGRAATGEPNNGPAHPERMQDKAADAAGERQDDSVPLGLHSDKTPQANTEPPPAHDDDADR</sequence>
<dbReference type="AlphaFoldDB" id="A0A368Y124"/>
<feature type="region of interest" description="Disordered" evidence="1">
    <location>
        <begin position="1"/>
        <end position="92"/>
    </location>
</feature>
<evidence type="ECO:0000313" key="3">
    <source>
        <dbReference type="Proteomes" id="UP000252884"/>
    </source>
</evidence>
<comment type="caution">
    <text evidence="2">The sequence shown here is derived from an EMBL/GenBank/DDBJ whole genome shotgun (WGS) entry which is preliminary data.</text>
</comment>
<dbReference type="RefSeq" id="WP_114467925.1">
    <property type="nucleotide sequence ID" value="NZ_QPJK01000003.1"/>
</dbReference>
<evidence type="ECO:0000256" key="1">
    <source>
        <dbReference type="SAM" id="MobiDB-lite"/>
    </source>
</evidence>
<dbReference type="EMBL" id="QPJK01000003">
    <property type="protein sequence ID" value="RCW72497.1"/>
    <property type="molecule type" value="Genomic_DNA"/>
</dbReference>
<evidence type="ECO:0000313" key="2">
    <source>
        <dbReference type="EMBL" id="RCW72497.1"/>
    </source>
</evidence>
<reference evidence="2 3" key="1">
    <citation type="submission" date="2018-07" db="EMBL/GenBank/DDBJ databases">
        <title>Genomic Encyclopedia of Type Strains, Phase IV (KMG-IV): sequencing the most valuable type-strain genomes for metagenomic binning, comparative biology and taxonomic classification.</title>
        <authorList>
            <person name="Goeker M."/>
        </authorList>
    </citation>
    <scope>NUCLEOTIDE SEQUENCE [LARGE SCALE GENOMIC DNA]</scope>
    <source>
        <strain evidence="2 3">DSM 21634</strain>
    </source>
</reference>
<protein>
    <submittedName>
        <fullName evidence="2">Uncharacterized protein</fullName>
    </submittedName>
</protein>
<dbReference type="OrthoDB" id="8911952at2"/>
<name>A0A368Y124_9BURK</name>
<accession>A0A368Y124</accession>
<feature type="compositionally biased region" description="Basic and acidic residues" evidence="1">
    <location>
        <begin position="46"/>
        <end position="64"/>
    </location>
</feature>
<organism evidence="2 3">
    <name type="scientific">Pseudorhodoferax soli</name>
    <dbReference type="NCBI Taxonomy" id="545864"/>
    <lineage>
        <taxon>Bacteria</taxon>
        <taxon>Pseudomonadati</taxon>
        <taxon>Pseudomonadota</taxon>
        <taxon>Betaproteobacteria</taxon>
        <taxon>Burkholderiales</taxon>
        <taxon>Comamonadaceae</taxon>
    </lineage>
</organism>